<dbReference type="AlphaFoldDB" id="A0A3S3VCT8"/>
<feature type="binding site" evidence="5">
    <location>
        <position position="175"/>
    </location>
    <ligand>
        <name>Mg(2+)</name>
        <dbReference type="ChEBI" id="CHEBI:18420"/>
    </ligand>
</feature>
<dbReference type="PANTHER" id="PTHR10000:SF8">
    <property type="entry name" value="HAD SUPERFAMILY HYDROLASE-LIKE, TYPE 3"/>
    <property type="match status" value="1"/>
</dbReference>
<comment type="catalytic activity">
    <reaction evidence="5">
        <text>2-phosphoglycolate + H2O = glycolate + phosphate</text>
        <dbReference type="Rhea" id="RHEA:14369"/>
        <dbReference type="ChEBI" id="CHEBI:15377"/>
        <dbReference type="ChEBI" id="CHEBI:29805"/>
        <dbReference type="ChEBI" id="CHEBI:43474"/>
        <dbReference type="ChEBI" id="CHEBI:58033"/>
        <dbReference type="EC" id="3.1.3.18"/>
    </reaction>
</comment>
<dbReference type="Pfam" id="PF08282">
    <property type="entry name" value="Hydrolase_3"/>
    <property type="match status" value="2"/>
</dbReference>
<evidence type="ECO:0000256" key="2">
    <source>
        <dbReference type="ARBA" id="ARBA00022801"/>
    </source>
</evidence>
<dbReference type="HAMAP" id="MF_01419">
    <property type="entry name" value="GPH_hydrolase_arch"/>
    <property type="match status" value="1"/>
</dbReference>
<dbReference type="Proteomes" id="UP000288215">
    <property type="component" value="Unassembled WGS sequence"/>
</dbReference>
<keyword evidence="1 5" id="KW-0479">Metal-binding</keyword>
<dbReference type="EMBL" id="RXGA01000002">
    <property type="protein sequence ID" value="RWX73765.1"/>
    <property type="molecule type" value="Genomic_DNA"/>
</dbReference>
<dbReference type="GO" id="GO:0008967">
    <property type="term" value="F:phosphoglycolate phosphatase activity"/>
    <property type="evidence" value="ECO:0007669"/>
    <property type="project" value="UniProtKB-UniRule"/>
</dbReference>
<evidence type="ECO:0000256" key="4">
    <source>
        <dbReference type="ARBA" id="ARBA00023277"/>
    </source>
</evidence>
<comment type="cofactor">
    <cofactor evidence="5">
        <name>Mg(2+)</name>
        <dbReference type="ChEBI" id="CHEBI:18420"/>
    </cofactor>
</comment>
<comment type="similarity">
    <text evidence="5">Belongs to the archaeal SPP-like hydrolase family.</text>
</comment>
<evidence type="ECO:0000256" key="1">
    <source>
        <dbReference type="ARBA" id="ARBA00022723"/>
    </source>
</evidence>
<gene>
    <name evidence="7" type="ORF">Metus_0544</name>
</gene>
<dbReference type="SUPFAM" id="SSF56784">
    <property type="entry name" value="HAD-like"/>
    <property type="match status" value="1"/>
</dbReference>
<evidence type="ECO:0000313" key="8">
    <source>
        <dbReference type="Proteomes" id="UP000288215"/>
    </source>
</evidence>
<dbReference type="CDD" id="cd07514">
    <property type="entry name" value="HAD_Pase"/>
    <property type="match status" value="1"/>
</dbReference>
<feature type="binding site" evidence="5">
    <location>
        <position position="10"/>
    </location>
    <ligand>
        <name>Mg(2+)</name>
        <dbReference type="ChEBI" id="CHEBI:18420"/>
    </ligand>
</feature>
<dbReference type="NCBIfam" id="TIGR01482">
    <property type="entry name" value="SPP-subfamily"/>
    <property type="match status" value="1"/>
</dbReference>
<reference evidence="7 8" key="1">
    <citation type="submission" date="2018-12" db="EMBL/GenBank/DDBJ databases">
        <title>The complete genome of the methanogenic archaea of the candidate phylum Verstraetearchaeota, obtained from the metagenome of underground thermal water.</title>
        <authorList>
            <person name="Kadnikov V.V."/>
            <person name="Mardanov A.V."/>
            <person name="Beletsky A.V."/>
            <person name="Karnachuk O.V."/>
            <person name="Ravin N.V."/>
        </authorList>
    </citation>
    <scope>NUCLEOTIDE SEQUENCE [LARGE SCALE GENOMIC DNA]</scope>
    <source>
        <strain evidence="7">Ch88</strain>
    </source>
</reference>
<comment type="caution">
    <text evidence="7">The sequence shown here is derived from an EMBL/GenBank/DDBJ whole genome shotgun (WGS) entry which is preliminary data.</text>
</comment>
<dbReference type="InterPro" id="IPR023214">
    <property type="entry name" value="HAD_sf"/>
</dbReference>
<evidence type="ECO:0000256" key="5">
    <source>
        <dbReference type="HAMAP-Rule" id="MF_01419"/>
    </source>
</evidence>
<protein>
    <recommendedName>
        <fullName evidence="5 6">Phosphoglycolate phosphatase</fullName>
        <shortName evidence="5">PGP</shortName>
        <shortName evidence="5">PGPase</shortName>
        <ecNumber evidence="5 6">3.1.3.18</ecNumber>
    </recommendedName>
</protein>
<feature type="binding site" evidence="5">
    <location>
        <position position="179"/>
    </location>
    <ligand>
        <name>Mg(2+)</name>
        <dbReference type="ChEBI" id="CHEBI:18420"/>
    </ligand>
</feature>
<evidence type="ECO:0000256" key="6">
    <source>
        <dbReference type="NCBIfam" id="TIGR01487"/>
    </source>
</evidence>
<organism evidence="7 8">
    <name type="scientific">Methanosuratincola subterraneus</name>
    <dbReference type="NCBI Taxonomy" id="2593994"/>
    <lineage>
        <taxon>Archaea</taxon>
        <taxon>Thermoproteota</taxon>
        <taxon>Methanosuratincolia</taxon>
        <taxon>Candidatus Methanomethylicales</taxon>
        <taxon>Candidatus Methanomethylicaceae</taxon>
        <taxon>Candidatus Methanosuratincola (ex Vanwonterghem et al. 2016)</taxon>
    </lineage>
</organism>
<accession>A0A3S3VCT8</accession>
<feature type="binding site" evidence="5">
    <location>
        <position position="8"/>
    </location>
    <ligand>
        <name>Mg(2+)</name>
        <dbReference type="ChEBI" id="CHEBI:18420"/>
    </ligand>
</feature>
<feature type="binding site" evidence="5">
    <location>
        <position position="152"/>
    </location>
    <ligand>
        <name>substrate</name>
    </ligand>
</feature>
<dbReference type="EC" id="3.1.3.18" evidence="5 6"/>
<keyword evidence="4 5" id="KW-0119">Carbohydrate metabolism</keyword>
<dbReference type="Gene3D" id="3.40.50.1000">
    <property type="entry name" value="HAD superfamily/HAD-like"/>
    <property type="match status" value="1"/>
</dbReference>
<keyword evidence="2 5" id="KW-0378">Hydrolase</keyword>
<dbReference type="InterPro" id="IPR006382">
    <property type="entry name" value="PGPase"/>
</dbReference>
<dbReference type="InterPro" id="IPR036412">
    <property type="entry name" value="HAD-like_sf"/>
</dbReference>
<proteinExistence type="inferred from homology"/>
<dbReference type="Gene3D" id="3.90.1070.10">
    <property type="match status" value="1"/>
</dbReference>
<sequence>MIRAVATDVDGTITDDNSIIDIEAIEAIRKLEGSGIKVILCSGNALCILKALARYIGCSGPTVAENGGVVEYRGKIKILGERGLGRRAIDHLRSVYGDLIREAWSNPHRYVDAAIMRTIDYDKVASEVNKFEGIKVIDSGFAYHILDKRVDKGVGLLEALRWAGLSREEVAGVGDSMTDAELLRAAGIKCVVANGDESIKKEADYVSTSKFGKGFAEIAEAILSGKIGST</sequence>
<comment type="function">
    <text evidence="5">Catalyzes the dephosphorylation of 2-phosphoglycolate.</text>
</comment>
<dbReference type="GO" id="GO:0000287">
    <property type="term" value="F:magnesium ion binding"/>
    <property type="evidence" value="ECO:0007669"/>
    <property type="project" value="InterPro"/>
</dbReference>
<keyword evidence="3 5" id="KW-0460">Magnesium</keyword>
<dbReference type="GO" id="GO:0005829">
    <property type="term" value="C:cytosol"/>
    <property type="evidence" value="ECO:0007669"/>
    <property type="project" value="TreeGrafter"/>
</dbReference>
<dbReference type="NCBIfam" id="TIGR01487">
    <property type="entry name" value="Pglycolate_arch"/>
    <property type="match status" value="1"/>
</dbReference>
<dbReference type="NCBIfam" id="NF002245">
    <property type="entry name" value="PRK01158.1"/>
    <property type="match status" value="1"/>
</dbReference>
<name>A0A3S3VCT8_METS7</name>
<dbReference type="PANTHER" id="PTHR10000">
    <property type="entry name" value="PHOSPHOSERINE PHOSPHATASE"/>
    <property type="match status" value="1"/>
</dbReference>
<evidence type="ECO:0000256" key="3">
    <source>
        <dbReference type="ARBA" id="ARBA00022842"/>
    </source>
</evidence>
<evidence type="ECO:0000313" key="7">
    <source>
        <dbReference type="EMBL" id="RWX73765.1"/>
    </source>
</evidence>
<feature type="active site" description="Nucleophile" evidence="5">
    <location>
        <position position="8"/>
    </location>
</feature>